<protein>
    <submittedName>
        <fullName evidence="1">Uncharacterized protein</fullName>
    </submittedName>
</protein>
<reference evidence="1" key="1">
    <citation type="submission" date="2018-05" db="EMBL/GenBank/DDBJ databases">
        <title>Whole genome of Theropithecus gelada.</title>
        <authorList>
            <person name="Chiou K.L."/>
            <person name="Snyder-Mackler N."/>
        </authorList>
    </citation>
    <scope>NUCLEOTIDE SEQUENCE [LARGE SCALE GENOMIC DNA]</scope>
</reference>
<dbReference type="AlphaFoldDB" id="A0A8D2K628"/>
<reference evidence="1" key="3">
    <citation type="submission" date="2025-09" db="UniProtKB">
        <authorList>
            <consortium name="Ensembl"/>
        </authorList>
    </citation>
    <scope>IDENTIFICATION</scope>
</reference>
<evidence type="ECO:0000313" key="1">
    <source>
        <dbReference type="Ensembl" id="ENSTGEP00000026337.1"/>
    </source>
</evidence>
<sequence>VSYLGILKKKKKKKRWKERHLRAVTHSGRLWPHASLLATVGLTRGRQALWSCYSLQSLLLAILGRADVWATASPSLSLKTQSSFCLKFHLLLSQVVVDTPGGWYRGPAAAEGGRQAQSTLPFTGNITQASECPRSNVQIAVMSRVKPLLQAQYLANTGDCSRQCCGVLPSTQSDICSVNSKCVRSMTLRGLSVLQTCGSRGENGCHSKYLHRKTGLEAHTQWTDTHGSPKKSLCTDFTLFNMDFGFVESKCRHLFTSQPWICLFLDIHIYIYIFSFSFFLP</sequence>
<evidence type="ECO:0000313" key="2">
    <source>
        <dbReference type="Proteomes" id="UP000694411"/>
    </source>
</evidence>
<dbReference type="Ensembl" id="ENSTGET00000031366.1">
    <property type="protein sequence ID" value="ENSTGEP00000026337.1"/>
    <property type="gene ID" value="ENSTGEG00000021226.1"/>
</dbReference>
<organism evidence="1 2">
    <name type="scientific">Theropithecus gelada</name>
    <name type="common">Gelada baboon</name>
    <dbReference type="NCBI Taxonomy" id="9565"/>
    <lineage>
        <taxon>Eukaryota</taxon>
        <taxon>Metazoa</taxon>
        <taxon>Chordata</taxon>
        <taxon>Craniata</taxon>
        <taxon>Vertebrata</taxon>
        <taxon>Euteleostomi</taxon>
        <taxon>Mammalia</taxon>
        <taxon>Eutheria</taxon>
        <taxon>Euarchontoglires</taxon>
        <taxon>Primates</taxon>
        <taxon>Haplorrhini</taxon>
        <taxon>Catarrhini</taxon>
        <taxon>Cercopithecidae</taxon>
        <taxon>Cercopithecinae</taxon>
        <taxon>Theropithecus</taxon>
    </lineage>
</organism>
<dbReference type="Proteomes" id="UP000694411">
    <property type="component" value="Chromosome 9"/>
</dbReference>
<accession>A0A8D2K628</accession>
<reference evidence="1" key="2">
    <citation type="submission" date="2025-08" db="UniProtKB">
        <authorList>
            <consortium name="Ensembl"/>
        </authorList>
    </citation>
    <scope>IDENTIFICATION</scope>
</reference>
<keyword evidence="2" id="KW-1185">Reference proteome</keyword>
<proteinExistence type="predicted"/>
<name>A0A8D2K628_THEGE</name>